<keyword evidence="3" id="KW-1185">Reference proteome</keyword>
<accession>A0A1H1NN77</accession>
<reference evidence="3" key="1">
    <citation type="submission" date="2016-10" db="EMBL/GenBank/DDBJ databases">
        <authorList>
            <person name="Varghese N."/>
            <person name="Submissions S."/>
        </authorList>
    </citation>
    <scope>NUCLEOTIDE SEQUENCE [LARGE SCALE GENOMIC DNA]</scope>
    <source>
        <strain evidence="3">DSM 22965</strain>
    </source>
</reference>
<protein>
    <submittedName>
        <fullName evidence="2">Uncharacterized protein</fullName>
    </submittedName>
</protein>
<proteinExistence type="predicted"/>
<feature type="compositionally biased region" description="Basic and acidic residues" evidence="1">
    <location>
        <begin position="1"/>
        <end position="20"/>
    </location>
</feature>
<sequence length="110" mass="10899">MDTGSHNDDSPVPEHARPVHPDGIVDDAVDQASPEEGMGSSPGTEGAPVQQRTSPVEGLGATEAGEGSPVRDAESPAEGLGGTGSPVQDAESPAEGLGPSGAGRPRAEHE</sequence>
<dbReference type="Proteomes" id="UP000199649">
    <property type="component" value="Chromosome I"/>
</dbReference>
<dbReference type="EMBL" id="LT629734">
    <property type="protein sequence ID" value="SDS00418.1"/>
    <property type="molecule type" value="Genomic_DNA"/>
</dbReference>
<dbReference type="AlphaFoldDB" id="A0A1H1NN77"/>
<evidence type="ECO:0000256" key="1">
    <source>
        <dbReference type="SAM" id="MobiDB-lite"/>
    </source>
</evidence>
<dbReference type="RefSeq" id="WP_092666269.1">
    <property type="nucleotide sequence ID" value="NZ_LT629734.1"/>
</dbReference>
<evidence type="ECO:0000313" key="2">
    <source>
        <dbReference type="EMBL" id="SDS00418.1"/>
    </source>
</evidence>
<evidence type="ECO:0000313" key="3">
    <source>
        <dbReference type="Proteomes" id="UP000199649"/>
    </source>
</evidence>
<dbReference type="STRING" id="684552.SAMN04489719_1317"/>
<name>A0A1H1NN77_9MICO</name>
<gene>
    <name evidence="2" type="ORF">SAMN04489719_1317</name>
</gene>
<feature type="region of interest" description="Disordered" evidence="1">
    <location>
        <begin position="1"/>
        <end position="110"/>
    </location>
</feature>
<dbReference type="OrthoDB" id="9977594at2"/>
<organism evidence="2 3">
    <name type="scientific">Agrococcus carbonis</name>
    <dbReference type="NCBI Taxonomy" id="684552"/>
    <lineage>
        <taxon>Bacteria</taxon>
        <taxon>Bacillati</taxon>
        <taxon>Actinomycetota</taxon>
        <taxon>Actinomycetes</taxon>
        <taxon>Micrococcales</taxon>
        <taxon>Microbacteriaceae</taxon>
        <taxon>Agrococcus</taxon>
    </lineage>
</organism>